<keyword evidence="5" id="KW-0274">FAD</keyword>
<dbReference type="FunFam" id="3.30.43.10:FF:000004">
    <property type="entry name" value="Berberine bridge enzyme-like 15"/>
    <property type="match status" value="1"/>
</dbReference>
<dbReference type="AlphaFoldDB" id="A0AA38ZM06"/>
<dbReference type="Gene3D" id="3.30.43.10">
    <property type="entry name" value="Uridine Diphospho-n-acetylenolpyruvylglucosamine Reductase, domain 2"/>
    <property type="match status" value="1"/>
</dbReference>
<protein>
    <recommendedName>
        <fullName evidence="9">FAD-binding PCMH-type domain-containing protein</fullName>
    </recommendedName>
</protein>
<sequence length="530" mass="59469">METPSSSLLSLALILLFLFVLAASADVHENFLHCLTLQYSHNTTPISQVIYTPNNSSYSSVLQFSIQNPRFLSPATPKPLVIITPLYESHIQVAINCSRKHGMHIRVRSGGHDYKGLSYVSDAPFFILDLINLRSISVDVANSTAWVQVGATIGELYYRIADKSTSLGFPAGVCPTVGVGGHFSGEGYGMLLRKFGLAADNVIDAHLIDINGRILDRESMGEDLFWAIRGGGGASFGVIIAWKIMLVPVPSTVTVFTVQKTLEQNATMLVHRWQYIADKLDGDLFIRIVLRRVNSSEEGKKTIEASFNSLFLGGIDELLPLMQESFPELGLVKEDCIEMSWIESILYFAGFPGGASLDVLLDRTPLTRRFFEARSDYVKEPISEIGLEGIWRRFYEEEATAAEMIFSPYGGRMNEIPESKTPFPHRAGNIYKIQHLVHMSWIRRLYSYMAPYVSKSPRATYLNYRDLDIGTNSNKGNTSYAQASIWGVKYFKNNFNRLVQVKASVDPMNFFRNEQSIPPVSVPWWKKRGN</sequence>
<dbReference type="GO" id="GO:0071949">
    <property type="term" value="F:FAD binding"/>
    <property type="evidence" value="ECO:0007669"/>
    <property type="project" value="InterPro"/>
</dbReference>
<dbReference type="EMBL" id="JARBHA010000010">
    <property type="protein sequence ID" value="KAJ9691295.1"/>
    <property type="molecule type" value="Genomic_DNA"/>
</dbReference>
<dbReference type="InterPro" id="IPR006094">
    <property type="entry name" value="Oxid_FAD_bind_N"/>
</dbReference>
<feature type="signal peptide" evidence="8">
    <location>
        <begin position="1"/>
        <end position="24"/>
    </location>
</feature>
<comment type="similarity">
    <text evidence="2">Belongs to the oxygen-dependent FAD-linked oxidoreductase family.</text>
</comment>
<evidence type="ECO:0000259" key="9">
    <source>
        <dbReference type="PROSITE" id="PS51387"/>
    </source>
</evidence>
<dbReference type="PROSITE" id="PS51387">
    <property type="entry name" value="FAD_PCMH"/>
    <property type="match status" value="1"/>
</dbReference>
<dbReference type="Proteomes" id="UP001168098">
    <property type="component" value="Unassembled WGS sequence"/>
</dbReference>
<dbReference type="Gene3D" id="3.30.465.10">
    <property type="match status" value="1"/>
</dbReference>
<keyword evidence="3" id="KW-0285">Flavoprotein</keyword>
<dbReference type="InterPro" id="IPR012951">
    <property type="entry name" value="BBE"/>
</dbReference>
<dbReference type="Pfam" id="PF08031">
    <property type="entry name" value="BBE"/>
    <property type="match status" value="1"/>
</dbReference>
<gene>
    <name evidence="10" type="ORF">PVL29_013466</name>
</gene>
<dbReference type="InterPro" id="IPR016166">
    <property type="entry name" value="FAD-bd_PCMH"/>
</dbReference>
<evidence type="ECO:0000256" key="1">
    <source>
        <dbReference type="ARBA" id="ARBA00001974"/>
    </source>
</evidence>
<dbReference type="InterPro" id="IPR016169">
    <property type="entry name" value="FAD-bd_PCMH_sub2"/>
</dbReference>
<name>A0AA38ZM06_VITRO</name>
<evidence type="ECO:0000256" key="4">
    <source>
        <dbReference type="ARBA" id="ARBA00022729"/>
    </source>
</evidence>
<accession>A0AA38ZM06</accession>
<keyword evidence="11" id="KW-1185">Reference proteome</keyword>
<organism evidence="10 11">
    <name type="scientific">Vitis rotundifolia</name>
    <name type="common">Muscadine grape</name>
    <dbReference type="NCBI Taxonomy" id="103349"/>
    <lineage>
        <taxon>Eukaryota</taxon>
        <taxon>Viridiplantae</taxon>
        <taxon>Streptophyta</taxon>
        <taxon>Embryophyta</taxon>
        <taxon>Tracheophyta</taxon>
        <taxon>Spermatophyta</taxon>
        <taxon>Magnoliopsida</taxon>
        <taxon>eudicotyledons</taxon>
        <taxon>Gunneridae</taxon>
        <taxon>Pentapetalae</taxon>
        <taxon>rosids</taxon>
        <taxon>Vitales</taxon>
        <taxon>Vitaceae</taxon>
        <taxon>Viteae</taxon>
        <taxon>Vitis</taxon>
    </lineage>
</organism>
<reference evidence="10 11" key="1">
    <citation type="journal article" date="2023" name="BMC Biotechnol.">
        <title>Vitis rotundifolia cv Carlos genome sequencing.</title>
        <authorList>
            <person name="Huff M."/>
            <person name="Hulse-Kemp A."/>
            <person name="Scheffler B."/>
            <person name="Youngblood R."/>
            <person name="Simpson S."/>
            <person name="Babiker E."/>
            <person name="Staton M."/>
        </authorList>
    </citation>
    <scope>NUCLEOTIDE SEQUENCE [LARGE SCALE GENOMIC DNA]</scope>
    <source>
        <tissue evidence="10">Leaf</tissue>
    </source>
</reference>
<proteinExistence type="inferred from homology"/>
<feature type="chain" id="PRO_5041246831" description="FAD-binding PCMH-type domain-containing protein" evidence="8">
    <location>
        <begin position="25"/>
        <end position="530"/>
    </location>
</feature>
<keyword evidence="4 8" id="KW-0732">Signal</keyword>
<dbReference type="SUPFAM" id="SSF56176">
    <property type="entry name" value="FAD-binding/transporter-associated domain-like"/>
    <property type="match status" value="1"/>
</dbReference>
<evidence type="ECO:0000256" key="6">
    <source>
        <dbReference type="ARBA" id="ARBA00023157"/>
    </source>
</evidence>
<evidence type="ECO:0000256" key="5">
    <source>
        <dbReference type="ARBA" id="ARBA00022827"/>
    </source>
</evidence>
<dbReference type="Gene3D" id="3.40.462.20">
    <property type="match status" value="1"/>
</dbReference>
<comment type="cofactor">
    <cofactor evidence="1">
        <name>FAD</name>
        <dbReference type="ChEBI" id="CHEBI:57692"/>
    </cofactor>
</comment>
<evidence type="ECO:0000313" key="10">
    <source>
        <dbReference type="EMBL" id="KAJ9691295.1"/>
    </source>
</evidence>
<evidence type="ECO:0000256" key="2">
    <source>
        <dbReference type="ARBA" id="ARBA00005466"/>
    </source>
</evidence>
<evidence type="ECO:0000256" key="8">
    <source>
        <dbReference type="SAM" id="SignalP"/>
    </source>
</evidence>
<evidence type="ECO:0000256" key="3">
    <source>
        <dbReference type="ARBA" id="ARBA00022630"/>
    </source>
</evidence>
<dbReference type="Pfam" id="PF01565">
    <property type="entry name" value="FAD_binding_4"/>
    <property type="match status" value="1"/>
</dbReference>
<evidence type="ECO:0000256" key="7">
    <source>
        <dbReference type="ARBA" id="ARBA00023180"/>
    </source>
</evidence>
<dbReference type="PANTHER" id="PTHR32448">
    <property type="entry name" value="OS08G0158400 PROTEIN"/>
    <property type="match status" value="1"/>
</dbReference>
<keyword evidence="6" id="KW-1015">Disulfide bond</keyword>
<comment type="caution">
    <text evidence="10">The sequence shown here is derived from an EMBL/GenBank/DDBJ whole genome shotgun (WGS) entry which is preliminary data.</text>
</comment>
<dbReference type="InterPro" id="IPR036318">
    <property type="entry name" value="FAD-bd_PCMH-like_sf"/>
</dbReference>
<evidence type="ECO:0000313" key="11">
    <source>
        <dbReference type="Proteomes" id="UP001168098"/>
    </source>
</evidence>
<dbReference type="InterPro" id="IPR016167">
    <property type="entry name" value="FAD-bd_PCMH_sub1"/>
</dbReference>
<dbReference type="GO" id="GO:0016491">
    <property type="term" value="F:oxidoreductase activity"/>
    <property type="evidence" value="ECO:0007669"/>
    <property type="project" value="InterPro"/>
</dbReference>
<feature type="domain" description="FAD-binding PCMH-type" evidence="9">
    <location>
        <begin position="75"/>
        <end position="249"/>
    </location>
</feature>
<keyword evidence="7" id="KW-0325">Glycoprotein</keyword>